<gene>
    <name evidence="7" type="primary">crtD</name>
    <name evidence="7" type="ORF">ASD8599_03824</name>
</gene>
<evidence type="ECO:0000256" key="2">
    <source>
        <dbReference type="ARBA" id="ARBA00006046"/>
    </source>
</evidence>
<dbReference type="PANTHER" id="PTHR43734">
    <property type="entry name" value="PHYTOENE DESATURASE"/>
    <property type="match status" value="1"/>
</dbReference>
<dbReference type="InterPro" id="IPR014105">
    <property type="entry name" value="Carotenoid/retinoid_OxRdtase"/>
</dbReference>
<proteinExistence type="inferred from homology"/>
<evidence type="ECO:0000256" key="1">
    <source>
        <dbReference type="ARBA" id="ARBA00004829"/>
    </source>
</evidence>
<dbReference type="PANTHER" id="PTHR43734:SF7">
    <property type="entry name" value="4,4'-DIAPONEUROSPORENE OXYGENASE"/>
    <property type="match status" value="1"/>
</dbReference>
<dbReference type="InterPro" id="IPR002937">
    <property type="entry name" value="Amino_oxidase"/>
</dbReference>
<dbReference type="SUPFAM" id="SSF51905">
    <property type="entry name" value="FAD/NAD(P)-binding domain"/>
    <property type="match status" value="1"/>
</dbReference>
<dbReference type="InterPro" id="IPR036188">
    <property type="entry name" value="FAD/NAD-bd_sf"/>
</dbReference>
<feature type="domain" description="Amine oxidase" evidence="6">
    <location>
        <begin position="19"/>
        <end position="491"/>
    </location>
</feature>
<evidence type="ECO:0000256" key="3">
    <source>
        <dbReference type="ARBA" id="ARBA00022746"/>
    </source>
</evidence>
<dbReference type="Pfam" id="PF01593">
    <property type="entry name" value="Amino_oxidase"/>
    <property type="match status" value="1"/>
</dbReference>
<evidence type="ECO:0000256" key="4">
    <source>
        <dbReference type="ARBA" id="ARBA00023002"/>
    </source>
</evidence>
<dbReference type="Proteomes" id="UP000244880">
    <property type="component" value="Unassembled WGS sequence"/>
</dbReference>
<evidence type="ECO:0000313" key="7">
    <source>
        <dbReference type="EMBL" id="SPH27358.1"/>
    </source>
</evidence>
<name>A0A2R8BP28_9RHOB</name>
<dbReference type="EC" id="1.3.99.27" evidence="7"/>
<dbReference type="GO" id="GO:0016627">
    <property type="term" value="F:oxidoreductase activity, acting on the CH-CH group of donors"/>
    <property type="evidence" value="ECO:0007669"/>
    <property type="project" value="UniProtKB-ARBA"/>
</dbReference>
<dbReference type="GO" id="GO:0016117">
    <property type="term" value="P:carotenoid biosynthetic process"/>
    <property type="evidence" value="ECO:0007669"/>
    <property type="project" value="UniProtKB-KW"/>
</dbReference>
<dbReference type="PROSITE" id="PS00982">
    <property type="entry name" value="PHYTOENE_DH"/>
    <property type="match status" value="1"/>
</dbReference>
<reference evidence="7 8" key="1">
    <citation type="submission" date="2018-03" db="EMBL/GenBank/DDBJ databases">
        <authorList>
            <person name="Keele B.F."/>
        </authorList>
    </citation>
    <scope>NUCLEOTIDE SEQUENCE [LARGE SCALE GENOMIC DNA]</scope>
    <source>
        <strain evidence="7 8">CECT 8599</strain>
    </source>
</reference>
<sequence length="513" mass="54635">MPKPPHMVVPHAVVIGAGIAGLATALRLRARGLDVTVLERHSWVGGKMRTVASDAGPIDAGPTVLTMRHVFDDLFQNAGTRLEDHVTLISQTTLARHFWPDGSTLDLHSDADKSSAAVHAFAGPEAAQQFDKFCAKAERLYAAFDAPMMRSPKPTLANLTKHVLKQPSLIRDMAPLSSLAKSLARDFDDPRLAQLFARYATYVGGLPQLSPAILSLIWQAEAAGVWVVQGGMHKLAEAIAACFTGMGGTLRTNCHTQSIETDNGSITGIKLQSGERLSCDCAVFAGDPRALATGQLGPDVANVAPQTKRLKRSLSARVHSFAATPHGPDLAHHNVFFDSDPKAEFQSLAQGRVPERRTLYICAMDRGKDTGPPPLERFEIISNAPATHADTDPQELETWHQSTLQTMAGFGLTFSPTPHTNSITTPQMFDAMFPASLGALYGQTPHGMLAAFQRPTTHTPVNGLYLAGGGTHPGAGVPMATLSAQHAAEAIWKDLTSTSTSARTATPGGMSTA</sequence>
<keyword evidence="8" id="KW-1185">Reference proteome</keyword>
<dbReference type="AlphaFoldDB" id="A0A2R8BP28"/>
<comment type="similarity">
    <text evidence="2 5">Belongs to the carotenoid/retinoid oxidoreductase family.</text>
</comment>
<keyword evidence="3 5" id="KW-0125">Carotenoid biosynthesis</keyword>
<dbReference type="InterPro" id="IPR054841">
    <property type="entry name" value="carotdesatCrtD"/>
</dbReference>
<keyword evidence="4 5" id="KW-0560">Oxidoreductase</keyword>
<protein>
    <submittedName>
        <fullName evidence="7">Hydroxyneurosporene desaturase</fullName>
        <ecNumber evidence="7">1.3.99.27</ecNumber>
    </submittedName>
</protein>
<dbReference type="RefSeq" id="WP_108830303.1">
    <property type="nucleotide sequence ID" value="NZ_OMOR01000002.1"/>
</dbReference>
<dbReference type="EMBL" id="OMOR01000002">
    <property type="protein sequence ID" value="SPH27358.1"/>
    <property type="molecule type" value="Genomic_DNA"/>
</dbReference>
<dbReference type="OrthoDB" id="9774675at2"/>
<dbReference type="InterPro" id="IPR008150">
    <property type="entry name" value="Phytoene_DH_bac_CS"/>
</dbReference>
<accession>A0A2R8BP28</accession>
<evidence type="ECO:0000313" key="8">
    <source>
        <dbReference type="Proteomes" id="UP000244880"/>
    </source>
</evidence>
<comment type="pathway">
    <text evidence="1 5">Carotenoid biosynthesis.</text>
</comment>
<evidence type="ECO:0000259" key="6">
    <source>
        <dbReference type="Pfam" id="PF01593"/>
    </source>
</evidence>
<organism evidence="7 8">
    <name type="scientific">Ascidiaceihabitans donghaensis</name>
    <dbReference type="NCBI Taxonomy" id="1510460"/>
    <lineage>
        <taxon>Bacteria</taxon>
        <taxon>Pseudomonadati</taxon>
        <taxon>Pseudomonadota</taxon>
        <taxon>Alphaproteobacteria</taxon>
        <taxon>Rhodobacterales</taxon>
        <taxon>Paracoccaceae</taxon>
        <taxon>Ascidiaceihabitans</taxon>
    </lineage>
</organism>
<dbReference type="NCBIfam" id="TIGR02734">
    <property type="entry name" value="crtI_fam"/>
    <property type="match status" value="1"/>
</dbReference>
<evidence type="ECO:0000256" key="5">
    <source>
        <dbReference type="RuleBase" id="RU362075"/>
    </source>
</evidence>
<dbReference type="Gene3D" id="3.50.50.60">
    <property type="entry name" value="FAD/NAD(P)-binding domain"/>
    <property type="match status" value="2"/>
</dbReference>
<dbReference type="NCBIfam" id="NF045637">
    <property type="entry name" value="carotdesatCrtDProt"/>
    <property type="match status" value="1"/>
</dbReference>